<proteinExistence type="inferred from homology"/>
<dbReference type="InterPro" id="IPR055348">
    <property type="entry name" value="DctQ"/>
</dbReference>
<comment type="subcellular location">
    <subcellularLocation>
        <location evidence="1">Cell inner membrane</location>
        <topology evidence="1">Multi-pass membrane protein</topology>
    </subcellularLocation>
</comment>
<keyword evidence="2" id="KW-0813">Transport</keyword>
<evidence type="ECO:0000259" key="10">
    <source>
        <dbReference type="Pfam" id="PF04290"/>
    </source>
</evidence>
<evidence type="ECO:0000256" key="6">
    <source>
        <dbReference type="ARBA" id="ARBA00022989"/>
    </source>
</evidence>
<dbReference type="InterPro" id="IPR007387">
    <property type="entry name" value="TRAP_DctQ"/>
</dbReference>
<dbReference type="PANTHER" id="PTHR35011">
    <property type="entry name" value="2,3-DIKETO-L-GULONATE TRAP TRANSPORTER SMALL PERMEASE PROTEIN YIAM"/>
    <property type="match status" value="1"/>
</dbReference>
<evidence type="ECO:0000256" key="3">
    <source>
        <dbReference type="ARBA" id="ARBA00022475"/>
    </source>
</evidence>
<keyword evidence="12" id="KW-1185">Reference proteome</keyword>
<comment type="similarity">
    <text evidence="8">Belongs to the TRAP transporter small permease family.</text>
</comment>
<keyword evidence="6 9" id="KW-1133">Transmembrane helix</keyword>
<dbReference type="Proteomes" id="UP001589854">
    <property type="component" value="Unassembled WGS sequence"/>
</dbReference>
<dbReference type="RefSeq" id="WP_378933287.1">
    <property type="nucleotide sequence ID" value="NZ_JBHLVO010000006.1"/>
</dbReference>
<accession>A0ABV6GDL4</accession>
<keyword evidence="4" id="KW-0997">Cell inner membrane</keyword>
<keyword evidence="7 9" id="KW-0472">Membrane</keyword>
<reference evidence="11 12" key="1">
    <citation type="submission" date="2024-09" db="EMBL/GenBank/DDBJ databases">
        <authorList>
            <person name="Sun Q."/>
            <person name="Mori K."/>
        </authorList>
    </citation>
    <scope>NUCLEOTIDE SEQUENCE [LARGE SCALE GENOMIC DNA]</scope>
    <source>
        <strain evidence="11 12">CCM 7228</strain>
    </source>
</reference>
<evidence type="ECO:0000256" key="7">
    <source>
        <dbReference type="ARBA" id="ARBA00023136"/>
    </source>
</evidence>
<evidence type="ECO:0000313" key="12">
    <source>
        <dbReference type="Proteomes" id="UP001589854"/>
    </source>
</evidence>
<dbReference type="Pfam" id="PF04290">
    <property type="entry name" value="DctQ"/>
    <property type="match status" value="1"/>
</dbReference>
<evidence type="ECO:0000256" key="8">
    <source>
        <dbReference type="ARBA" id="ARBA00038436"/>
    </source>
</evidence>
<feature type="transmembrane region" description="Helical" evidence="9">
    <location>
        <begin position="7"/>
        <end position="31"/>
    </location>
</feature>
<feature type="transmembrane region" description="Helical" evidence="9">
    <location>
        <begin position="127"/>
        <end position="146"/>
    </location>
</feature>
<keyword evidence="5 9" id="KW-0812">Transmembrane</keyword>
<protein>
    <submittedName>
        <fullName evidence="11">TRAP transporter small permease</fullName>
    </submittedName>
</protein>
<evidence type="ECO:0000256" key="9">
    <source>
        <dbReference type="SAM" id="Phobius"/>
    </source>
</evidence>
<evidence type="ECO:0000256" key="2">
    <source>
        <dbReference type="ARBA" id="ARBA00022448"/>
    </source>
</evidence>
<evidence type="ECO:0000313" key="11">
    <source>
        <dbReference type="EMBL" id="MFC0271771.1"/>
    </source>
</evidence>
<sequence length="164" mass="18698">MERINKSLIYLAGILMLVLTGLANLQVFYRFIIQLPLPWVEEVIRYIMIYLVLIMSSTAIYLNSHLNVDILDLVIKGKYLQPLKKFRAAIVFIFTASYAYLAFTLIMDTIELGQVTPALQISMAWPLIPLLLGGILMAINCIYIIIPKKTEFNQNQNLDISKEG</sequence>
<name>A0ABV6GDL4_9BACI</name>
<dbReference type="EMBL" id="JBHLVO010000006">
    <property type="protein sequence ID" value="MFC0271771.1"/>
    <property type="molecule type" value="Genomic_DNA"/>
</dbReference>
<feature type="domain" description="Tripartite ATP-independent periplasmic transporters DctQ component" evidence="10">
    <location>
        <begin position="20"/>
        <end position="145"/>
    </location>
</feature>
<evidence type="ECO:0000256" key="5">
    <source>
        <dbReference type="ARBA" id="ARBA00022692"/>
    </source>
</evidence>
<keyword evidence="3" id="KW-1003">Cell membrane</keyword>
<gene>
    <name evidence="11" type="ORF">ACFFIX_09920</name>
</gene>
<feature type="transmembrane region" description="Helical" evidence="9">
    <location>
        <begin position="43"/>
        <end position="62"/>
    </location>
</feature>
<feature type="transmembrane region" description="Helical" evidence="9">
    <location>
        <begin position="86"/>
        <end position="107"/>
    </location>
</feature>
<dbReference type="PANTHER" id="PTHR35011:SF2">
    <property type="entry name" value="2,3-DIKETO-L-GULONATE TRAP TRANSPORTER SMALL PERMEASE PROTEIN YIAM"/>
    <property type="match status" value="1"/>
</dbReference>
<evidence type="ECO:0000256" key="4">
    <source>
        <dbReference type="ARBA" id="ARBA00022519"/>
    </source>
</evidence>
<organism evidence="11 12">
    <name type="scientific">Metabacillus herbersteinensis</name>
    <dbReference type="NCBI Taxonomy" id="283816"/>
    <lineage>
        <taxon>Bacteria</taxon>
        <taxon>Bacillati</taxon>
        <taxon>Bacillota</taxon>
        <taxon>Bacilli</taxon>
        <taxon>Bacillales</taxon>
        <taxon>Bacillaceae</taxon>
        <taxon>Metabacillus</taxon>
    </lineage>
</organism>
<comment type="caution">
    <text evidence="11">The sequence shown here is derived from an EMBL/GenBank/DDBJ whole genome shotgun (WGS) entry which is preliminary data.</text>
</comment>
<evidence type="ECO:0000256" key="1">
    <source>
        <dbReference type="ARBA" id="ARBA00004429"/>
    </source>
</evidence>